<proteinExistence type="predicted"/>
<evidence type="ECO:0000256" key="2">
    <source>
        <dbReference type="SAM" id="Phobius"/>
    </source>
</evidence>
<reference evidence="3 4" key="1">
    <citation type="submission" date="2015-07" db="EMBL/GenBank/DDBJ databases">
        <title>The genome of the fungus Escovopsis weberi, a specialized disease agent of ant agriculture.</title>
        <authorList>
            <person name="de Man T.J."/>
            <person name="Stajich J.E."/>
            <person name="Kubicek C.P."/>
            <person name="Chenthamara K."/>
            <person name="Atanasova L."/>
            <person name="Druzhinina I.S."/>
            <person name="Birnbaum S."/>
            <person name="Barribeau S.M."/>
            <person name="Teiling C."/>
            <person name="Suen G."/>
            <person name="Currie C."/>
            <person name="Gerardo N.M."/>
        </authorList>
    </citation>
    <scope>NUCLEOTIDE SEQUENCE [LARGE SCALE GENOMIC DNA]</scope>
</reference>
<dbReference type="Proteomes" id="UP000053831">
    <property type="component" value="Unassembled WGS sequence"/>
</dbReference>
<evidence type="ECO:0000256" key="1">
    <source>
        <dbReference type="SAM" id="MobiDB-lite"/>
    </source>
</evidence>
<gene>
    <name evidence="3" type="ORF">ESCO_001813</name>
</gene>
<dbReference type="AlphaFoldDB" id="A0A0M8N066"/>
<evidence type="ECO:0000313" key="3">
    <source>
        <dbReference type="EMBL" id="KOS22398.1"/>
    </source>
</evidence>
<keyword evidence="2" id="KW-1133">Transmembrane helix</keyword>
<keyword evidence="2" id="KW-0472">Membrane</keyword>
<keyword evidence="2" id="KW-0812">Transmembrane</keyword>
<dbReference type="STRING" id="150374.A0A0M8N066"/>
<feature type="region of interest" description="Disordered" evidence="1">
    <location>
        <begin position="63"/>
        <end position="87"/>
    </location>
</feature>
<protein>
    <submittedName>
        <fullName evidence="3">Uncharacterized protein</fullName>
    </submittedName>
</protein>
<dbReference type="OrthoDB" id="5327700at2759"/>
<evidence type="ECO:0000313" key="4">
    <source>
        <dbReference type="Proteomes" id="UP000053831"/>
    </source>
</evidence>
<dbReference type="EMBL" id="LGSR01000006">
    <property type="protein sequence ID" value="KOS22398.1"/>
    <property type="molecule type" value="Genomic_DNA"/>
</dbReference>
<keyword evidence="4" id="KW-1185">Reference proteome</keyword>
<sequence length="308" mass="33556">MPPPYDSRGSSRARRGLWGHWVPLAVTVTVATVGLAAWAWSQRRDEQEEAAGFAEHDADLDYGRGDYDGNAPRDTAGEGPGWTSRMNTQQFLDSTGKTIATGIAAASAAVERRAGTCTSTSTSTSTGTGTIISISISSILSHIPRYNDLMLKIFVLIYAPADTPGEKSPILGVSSESTFYNAVYSEALSLVSKETMILPFTTPNGYAYILRHLQPDILYLQESLSGDNGSVITNLHTWLRHDVVLVVGAESGHGGLADSESETERVEKPGRLSKWWQKPERVGRGRGVVVVDSIRVHEDWAHRVQDRE</sequence>
<feature type="transmembrane region" description="Helical" evidence="2">
    <location>
        <begin position="21"/>
        <end position="40"/>
    </location>
</feature>
<comment type="caution">
    <text evidence="3">The sequence shown here is derived from an EMBL/GenBank/DDBJ whole genome shotgun (WGS) entry which is preliminary data.</text>
</comment>
<name>A0A0M8N066_ESCWE</name>
<organism evidence="3 4">
    <name type="scientific">Escovopsis weberi</name>
    <dbReference type="NCBI Taxonomy" id="150374"/>
    <lineage>
        <taxon>Eukaryota</taxon>
        <taxon>Fungi</taxon>
        <taxon>Dikarya</taxon>
        <taxon>Ascomycota</taxon>
        <taxon>Pezizomycotina</taxon>
        <taxon>Sordariomycetes</taxon>
        <taxon>Hypocreomycetidae</taxon>
        <taxon>Hypocreales</taxon>
        <taxon>Hypocreaceae</taxon>
        <taxon>Escovopsis</taxon>
    </lineage>
</organism>
<accession>A0A0M8N066</accession>